<keyword evidence="5 10" id="KW-0812">Transmembrane</keyword>
<keyword evidence="13" id="KW-1185">Reference proteome</keyword>
<protein>
    <submittedName>
        <fullName evidence="12">MHS family MFS transporter</fullName>
    </submittedName>
</protein>
<organism evidence="12 13">
    <name type="scientific">Amycolatopsis acididurans</name>
    <dbReference type="NCBI Taxonomy" id="2724524"/>
    <lineage>
        <taxon>Bacteria</taxon>
        <taxon>Bacillati</taxon>
        <taxon>Actinomycetota</taxon>
        <taxon>Actinomycetes</taxon>
        <taxon>Pseudonocardiales</taxon>
        <taxon>Pseudonocardiaceae</taxon>
        <taxon>Amycolatopsis</taxon>
    </lineage>
</organism>
<name>A0ABX1J918_9PSEU</name>
<keyword evidence="7 10" id="KW-1133">Transmembrane helix</keyword>
<evidence type="ECO:0000256" key="4">
    <source>
        <dbReference type="ARBA" id="ARBA00022475"/>
    </source>
</evidence>
<feature type="transmembrane region" description="Helical" evidence="10">
    <location>
        <begin position="326"/>
        <end position="345"/>
    </location>
</feature>
<dbReference type="InterPro" id="IPR011701">
    <property type="entry name" value="MFS"/>
</dbReference>
<evidence type="ECO:0000259" key="11">
    <source>
        <dbReference type="PROSITE" id="PS50850"/>
    </source>
</evidence>
<feature type="transmembrane region" description="Helical" evidence="10">
    <location>
        <begin position="388"/>
        <end position="407"/>
    </location>
</feature>
<feature type="transmembrane region" description="Helical" evidence="10">
    <location>
        <begin position="104"/>
        <end position="131"/>
    </location>
</feature>
<comment type="similarity">
    <text evidence="2">Belongs to the major facilitator superfamily. Metabolite:H+ Symporter (MHS) family (TC 2.A.1.6) family.</text>
</comment>
<feature type="transmembrane region" description="Helical" evidence="10">
    <location>
        <begin position="60"/>
        <end position="83"/>
    </location>
</feature>
<comment type="caution">
    <text evidence="12">The sequence shown here is derived from an EMBL/GenBank/DDBJ whole genome shotgun (WGS) entry which is preliminary data.</text>
</comment>
<feature type="region of interest" description="Disordered" evidence="9">
    <location>
        <begin position="1"/>
        <end position="23"/>
    </location>
</feature>
<keyword evidence="6" id="KW-0769">Symport</keyword>
<evidence type="ECO:0000256" key="1">
    <source>
        <dbReference type="ARBA" id="ARBA00004651"/>
    </source>
</evidence>
<feature type="transmembrane region" description="Helical" evidence="10">
    <location>
        <begin position="204"/>
        <end position="223"/>
    </location>
</feature>
<evidence type="ECO:0000256" key="2">
    <source>
        <dbReference type="ARBA" id="ARBA00008240"/>
    </source>
</evidence>
<evidence type="ECO:0000313" key="13">
    <source>
        <dbReference type="Proteomes" id="UP000715441"/>
    </source>
</evidence>
<sequence length="447" mass="46315">MRSPDRAVPTAGRRNEAPSAAESATGTRIRQVVVGGAVGSFVEWYEFAVYGVLASTLAHVFFSGVGGIGALLATFAVFALAFAARPLGGILWGNVADRLGRRRALTMTILTTSIATALIGALPSAAAVGIISPVLLTLLRMVQGIGGGGETPGAVCFVAEHSKPERRGLNVAAVQAGAVAGTLAGALLPGIMTLLVASNTMAAWGWRVPFLIALPLGLIGLYIRNRLEETPAFAELAEAGNRASAPIREALTDRDNRITLVKAIGIQAFGGVTFYLLLGYLPSYASNTLHLTGWRSFSPTIIAVGIALITTFLGAWLSDRVGRRRLLIAIAVGFIVLSYPCFMLITSGSQGMLTIGLVVFGALAGAVVPIIAVTFVELFPTRTRTTNFGIAFNVSQAVFAGSTPLLLTSLQSATSSPMIGGYFVAAVSVLSLVALLAIKETAGAALD</sequence>
<feature type="domain" description="Major facilitator superfamily (MFS) profile" evidence="11">
    <location>
        <begin position="32"/>
        <end position="443"/>
    </location>
</feature>
<feature type="transmembrane region" description="Helical" evidence="10">
    <location>
        <begin position="419"/>
        <end position="438"/>
    </location>
</feature>
<keyword evidence="8 10" id="KW-0472">Membrane</keyword>
<dbReference type="InterPro" id="IPR020846">
    <property type="entry name" value="MFS_dom"/>
</dbReference>
<dbReference type="RefSeq" id="WP_168519210.1">
    <property type="nucleotide sequence ID" value="NZ_JAAXLS010000020.1"/>
</dbReference>
<dbReference type="Gene3D" id="1.20.1250.20">
    <property type="entry name" value="MFS general substrate transporter like domains"/>
    <property type="match status" value="1"/>
</dbReference>
<dbReference type="PROSITE" id="PS00216">
    <property type="entry name" value="SUGAR_TRANSPORT_1"/>
    <property type="match status" value="1"/>
</dbReference>
<evidence type="ECO:0000256" key="8">
    <source>
        <dbReference type="ARBA" id="ARBA00023136"/>
    </source>
</evidence>
<evidence type="ECO:0000256" key="10">
    <source>
        <dbReference type="SAM" id="Phobius"/>
    </source>
</evidence>
<dbReference type="InterPro" id="IPR036259">
    <property type="entry name" value="MFS_trans_sf"/>
</dbReference>
<proteinExistence type="inferred from homology"/>
<dbReference type="EMBL" id="JAAXLS010000020">
    <property type="protein sequence ID" value="NKQ56174.1"/>
    <property type="molecule type" value="Genomic_DNA"/>
</dbReference>
<comment type="subcellular location">
    <subcellularLocation>
        <location evidence="1">Cell membrane</location>
        <topology evidence="1">Multi-pass membrane protein</topology>
    </subcellularLocation>
</comment>
<feature type="transmembrane region" description="Helical" evidence="10">
    <location>
        <begin position="258"/>
        <end position="277"/>
    </location>
</feature>
<keyword evidence="4" id="KW-1003">Cell membrane</keyword>
<feature type="transmembrane region" description="Helical" evidence="10">
    <location>
        <begin position="171"/>
        <end position="192"/>
    </location>
</feature>
<dbReference type="InterPro" id="IPR051084">
    <property type="entry name" value="H+-coupled_symporters"/>
</dbReference>
<evidence type="ECO:0000256" key="5">
    <source>
        <dbReference type="ARBA" id="ARBA00022692"/>
    </source>
</evidence>
<evidence type="ECO:0000256" key="6">
    <source>
        <dbReference type="ARBA" id="ARBA00022847"/>
    </source>
</evidence>
<reference evidence="12 13" key="1">
    <citation type="submission" date="2020-04" db="EMBL/GenBank/DDBJ databases">
        <title>Novel species.</title>
        <authorList>
            <person name="Teo W.F.A."/>
            <person name="Lipun K."/>
            <person name="Srisuk N."/>
            <person name="Duangmal K."/>
        </authorList>
    </citation>
    <scope>NUCLEOTIDE SEQUENCE [LARGE SCALE GENOMIC DNA]</scope>
    <source>
        <strain evidence="12 13">K13G38</strain>
    </source>
</reference>
<keyword evidence="3" id="KW-0813">Transport</keyword>
<dbReference type="PANTHER" id="PTHR43528:SF1">
    <property type="entry name" value="ALPHA-KETOGLUTARATE PERMEASE"/>
    <property type="match status" value="1"/>
</dbReference>
<evidence type="ECO:0000256" key="3">
    <source>
        <dbReference type="ARBA" id="ARBA00022448"/>
    </source>
</evidence>
<feature type="transmembrane region" description="Helical" evidence="10">
    <location>
        <begin position="351"/>
        <end position="376"/>
    </location>
</feature>
<gene>
    <name evidence="12" type="ORF">HFP15_25165</name>
</gene>
<dbReference type="PROSITE" id="PS50850">
    <property type="entry name" value="MFS"/>
    <property type="match status" value="1"/>
</dbReference>
<dbReference type="Pfam" id="PF07690">
    <property type="entry name" value="MFS_1"/>
    <property type="match status" value="1"/>
</dbReference>
<dbReference type="PANTHER" id="PTHR43528">
    <property type="entry name" value="ALPHA-KETOGLUTARATE PERMEASE"/>
    <property type="match status" value="1"/>
</dbReference>
<evidence type="ECO:0000256" key="7">
    <source>
        <dbReference type="ARBA" id="ARBA00022989"/>
    </source>
</evidence>
<accession>A0ABX1J918</accession>
<evidence type="ECO:0000256" key="9">
    <source>
        <dbReference type="SAM" id="MobiDB-lite"/>
    </source>
</evidence>
<dbReference type="SUPFAM" id="SSF103473">
    <property type="entry name" value="MFS general substrate transporter"/>
    <property type="match status" value="1"/>
</dbReference>
<dbReference type="PROSITE" id="PS00217">
    <property type="entry name" value="SUGAR_TRANSPORT_2"/>
    <property type="match status" value="1"/>
</dbReference>
<feature type="transmembrane region" description="Helical" evidence="10">
    <location>
        <begin position="297"/>
        <end position="317"/>
    </location>
</feature>
<dbReference type="Proteomes" id="UP000715441">
    <property type="component" value="Unassembled WGS sequence"/>
</dbReference>
<evidence type="ECO:0000313" key="12">
    <source>
        <dbReference type="EMBL" id="NKQ56174.1"/>
    </source>
</evidence>
<dbReference type="InterPro" id="IPR005829">
    <property type="entry name" value="Sugar_transporter_CS"/>
</dbReference>